<dbReference type="Proteomes" id="UP000789366">
    <property type="component" value="Unassembled WGS sequence"/>
</dbReference>
<reference evidence="1" key="1">
    <citation type="submission" date="2021-06" db="EMBL/GenBank/DDBJ databases">
        <authorList>
            <person name="Kallberg Y."/>
            <person name="Tangrot J."/>
            <person name="Rosling A."/>
        </authorList>
    </citation>
    <scope>NUCLEOTIDE SEQUENCE</scope>
    <source>
        <strain evidence="1">28 12/20/2015</strain>
    </source>
</reference>
<comment type="caution">
    <text evidence="1">The sequence shown here is derived from an EMBL/GenBank/DDBJ whole genome shotgun (WGS) entry which is preliminary data.</text>
</comment>
<keyword evidence="2" id="KW-1185">Reference proteome</keyword>
<gene>
    <name evidence="1" type="ORF">SPELUC_LOCUS10032</name>
</gene>
<organism evidence="1 2">
    <name type="scientific">Cetraspora pellucida</name>
    <dbReference type="NCBI Taxonomy" id="1433469"/>
    <lineage>
        <taxon>Eukaryota</taxon>
        <taxon>Fungi</taxon>
        <taxon>Fungi incertae sedis</taxon>
        <taxon>Mucoromycota</taxon>
        <taxon>Glomeromycotina</taxon>
        <taxon>Glomeromycetes</taxon>
        <taxon>Diversisporales</taxon>
        <taxon>Gigasporaceae</taxon>
        <taxon>Cetraspora</taxon>
    </lineage>
</organism>
<accession>A0ACA9NY93</accession>
<dbReference type="EMBL" id="CAJVPW010017816">
    <property type="protein sequence ID" value="CAG8678635.1"/>
    <property type="molecule type" value="Genomic_DNA"/>
</dbReference>
<evidence type="ECO:0000313" key="2">
    <source>
        <dbReference type="Proteomes" id="UP000789366"/>
    </source>
</evidence>
<proteinExistence type="predicted"/>
<name>A0ACA9NY93_9GLOM</name>
<evidence type="ECO:0000313" key="1">
    <source>
        <dbReference type="EMBL" id="CAG8678635.1"/>
    </source>
</evidence>
<feature type="non-terminal residue" evidence="1">
    <location>
        <position position="1"/>
    </location>
</feature>
<protein>
    <submittedName>
        <fullName evidence="1">17417_t:CDS:1</fullName>
    </submittedName>
</protein>
<sequence>QHHQSEVPLSTTGETTRKKTRRPKIISNGKHNQKANAKTTLAITTITAPTYVQ</sequence>